<comment type="subcellular location">
    <subcellularLocation>
        <location evidence="1">Periplasm</location>
    </subcellularLocation>
</comment>
<comment type="caution">
    <text evidence="8">The sequence shown here is derived from an EMBL/GenBank/DDBJ whole genome shotgun (WGS) entry which is preliminary data.</text>
</comment>
<evidence type="ECO:0000313" key="8">
    <source>
        <dbReference type="EMBL" id="PQO29796.1"/>
    </source>
</evidence>
<dbReference type="SUPFAM" id="SSF48230">
    <property type="entry name" value="Chondroitin AC/alginate lyase"/>
    <property type="match status" value="1"/>
</dbReference>
<reference evidence="8 9" key="1">
    <citation type="submission" date="2018-02" db="EMBL/GenBank/DDBJ databases">
        <title>Comparative genomes isolates from brazilian mangrove.</title>
        <authorList>
            <person name="Araujo J.E."/>
            <person name="Taketani R.G."/>
            <person name="Silva M.C.P."/>
            <person name="Loureco M.V."/>
            <person name="Andreote F.D."/>
        </authorList>
    </citation>
    <scope>NUCLEOTIDE SEQUENCE [LARGE SCALE GENOMIC DNA]</scope>
    <source>
        <strain evidence="8 9">Hex-1 MGV</strain>
    </source>
</reference>
<evidence type="ECO:0000256" key="5">
    <source>
        <dbReference type="SAM" id="MobiDB-lite"/>
    </source>
</evidence>
<dbReference type="Gene3D" id="2.70.98.70">
    <property type="match status" value="1"/>
</dbReference>
<evidence type="ECO:0000256" key="1">
    <source>
        <dbReference type="ARBA" id="ARBA00004418"/>
    </source>
</evidence>
<dbReference type="GO" id="GO:0042597">
    <property type="term" value="C:periplasmic space"/>
    <property type="evidence" value="ECO:0007669"/>
    <property type="project" value="UniProtKB-SubCell"/>
</dbReference>
<feature type="domain" description="Heparinase II/III-like C-terminal" evidence="6">
    <location>
        <begin position="395"/>
        <end position="595"/>
    </location>
</feature>
<evidence type="ECO:0000256" key="3">
    <source>
        <dbReference type="ARBA" id="ARBA00022764"/>
    </source>
</evidence>
<dbReference type="InterPro" id="IPR008929">
    <property type="entry name" value="Chondroitin_lyas"/>
</dbReference>
<dbReference type="PANTHER" id="PTHR39210:SF1">
    <property type="entry name" value="HEPARIN-SULFATE LYASE"/>
    <property type="match status" value="1"/>
</dbReference>
<evidence type="ECO:0000256" key="4">
    <source>
        <dbReference type="ARBA" id="ARBA00023239"/>
    </source>
</evidence>
<dbReference type="PANTHER" id="PTHR39210">
    <property type="entry name" value="HEPARIN-SULFATE LYASE"/>
    <property type="match status" value="1"/>
</dbReference>
<keyword evidence="4" id="KW-0456">Lyase</keyword>
<evidence type="ECO:0000259" key="6">
    <source>
        <dbReference type="Pfam" id="PF07940"/>
    </source>
</evidence>
<feature type="region of interest" description="Disordered" evidence="5">
    <location>
        <begin position="359"/>
        <end position="387"/>
    </location>
</feature>
<feature type="compositionally biased region" description="Basic and acidic residues" evidence="5">
    <location>
        <begin position="370"/>
        <end position="387"/>
    </location>
</feature>
<evidence type="ECO:0000256" key="2">
    <source>
        <dbReference type="ARBA" id="ARBA00022729"/>
    </source>
</evidence>
<keyword evidence="2" id="KW-0732">Signal</keyword>
<evidence type="ECO:0000313" key="9">
    <source>
        <dbReference type="Proteomes" id="UP000238322"/>
    </source>
</evidence>
<proteinExistence type="predicted"/>
<evidence type="ECO:0000259" key="7">
    <source>
        <dbReference type="Pfam" id="PF16889"/>
    </source>
</evidence>
<dbReference type="GO" id="GO:0016829">
    <property type="term" value="F:lyase activity"/>
    <property type="evidence" value="ECO:0007669"/>
    <property type="project" value="UniProtKB-KW"/>
</dbReference>
<dbReference type="Pfam" id="PF07940">
    <property type="entry name" value="Hepar_II_III_C"/>
    <property type="match status" value="1"/>
</dbReference>
<dbReference type="Proteomes" id="UP000238322">
    <property type="component" value="Unassembled WGS sequence"/>
</dbReference>
<dbReference type="EMBL" id="PUHY01000015">
    <property type="protein sequence ID" value="PQO29796.1"/>
    <property type="molecule type" value="Genomic_DNA"/>
</dbReference>
<dbReference type="InterPro" id="IPR031680">
    <property type="entry name" value="Hepar_II_III_N"/>
</dbReference>
<organism evidence="8 9">
    <name type="scientific">Blastopirellula marina</name>
    <dbReference type="NCBI Taxonomy" id="124"/>
    <lineage>
        <taxon>Bacteria</taxon>
        <taxon>Pseudomonadati</taxon>
        <taxon>Planctomycetota</taxon>
        <taxon>Planctomycetia</taxon>
        <taxon>Pirellulales</taxon>
        <taxon>Pirellulaceae</taxon>
        <taxon>Blastopirellula</taxon>
    </lineage>
</organism>
<dbReference type="AlphaFoldDB" id="A0A2S8FCA5"/>
<sequence>MIIDDRMSELEAQLTTSALEEQAARFVQELIDSKFQGARSKHVQLLERWWCILRYHEKSQLARRLGKVLAKRIPAIGTERAFGEVRQEDLSVREGIDWQSFIKRQLKRNSLYDDSAVQRLADRRFRFLNHELDFGPQIDWKLTSRQGTPHLWRFHLHYHEFLLKFIRDGHFNQDGSLEAAWSIVEDWIQNCPIGDPASQSDAWHPFCISRRLPVWCMLWHFCPPNDALKSQILRSMYQQASFLAKNLEKDLGGNHLLENARGLAFAGAFFDEHVGNSFWQSASRILEDELPRQVLRHGEHFELSPMYHSLMLSAVLDVRDLSRSFDPQAFSVCDDASTAMLKFLESIVHPDGEIPLLSDSAFGESPSPSELKDRIAEGDKDVPNSDRTEASVIGQYWRWRDENDYILFDAGLAAPDHLPAHGHSDLLNLEASIGGYRLIVDSGVFDYEDSDMRNYCRSSRAHSVLQVDNEEQCDAWSKFRMGRRGKTSPLKSGVEHEFHWAAATHDAYRHLAVPELGRLVACRHGGPWIVLDWAKTSGEHSYVNRLHLAPEVRLGAQDNNGIDLQLPNMTLKLSLLGKGELSTSATWYCPEFGKRIARPMVEARFNGSSTCVTGWCIQKADCSQQVILESDSDDSPIVFISEQGRHTCWRPFDQL</sequence>
<protein>
    <submittedName>
        <fullName evidence="8">Uncharacterized protein</fullName>
    </submittedName>
</protein>
<gene>
    <name evidence="8" type="ORF">C5Y83_27525</name>
</gene>
<dbReference type="InterPro" id="IPR012480">
    <property type="entry name" value="Hepar_II_III_C"/>
</dbReference>
<name>A0A2S8FCA5_9BACT</name>
<accession>A0A2S8FCA5</accession>
<dbReference type="Pfam" id="PF16889">
    <property type="entry name" value="Hepar_II_III_N"/>
    <property type="match status" value="1"/>
</dbReference>
<keyword evidence="3" id="KW-0574">Periplasm</keyword>
<feature type="domain" description="Heparin-sulfate lyase N-terminal" evidence="7">
    <location>
        <begin position="124"/>
        <end position="363"/>
    </location>
</feature>
<dbReference type="Gene3D" id="1.50.10.100">
    <property type="entry name" value="Chondroitin AC/alginate lyase"/>
    <property type="match status" value="1"/>
</dbReference>